<evidence type="ECO:0000313" key="2">
    <source>
        <dbReference type="EMBL" id="KMP08227.1"/>
    </source>
</evidence>
<dbReference type="STRING" id="404692.A0A0J7BDM1"/>
<dbReference type="Proteomes" id="UP000054565">
    <property type="component" value="Unassembled WGS sequence"/>
</dbReference>
<reference evidence="3" key="1">
    <citation type="journal article" date="2010" name="Genome Res.">
        <title>Population genomic sequencing of Coccidioides fungi reveals recent hybridization and transposon control.</title>
        <authorList>
            <person name="Neafsey D.E."/>
            <person name="Barker B.M."/>
            <person name="Sharpton T.J."/>
            <person name="Stajich J.E."/>
            <person name="Park D.J."/>
            <person name="Whiston E."/>
            <person name="Hung C.-Y."/>
            <person name="McMahan C."/>
            <person name="White J."/>
            <person name="Sykes S."/>
            <person name="Heiman D."/>
            <person name="Young S."/>
            <person name="Zeng Q."/>
            <person name="Abouelleil A."/>
            <person name="Aftuck L."/>
            <person name="Bessette D."/>
            <person name="Brown A."/>
            <person name="FitzGerald M."/>
            <person name="Lui A."/>
            <person name="Macdonald J.P."/>
            <person name="Priest M."/>
            <person name="Orbach M.J."/>
            <person name="Galgiani J.N."/>
            <person name="Kirkland T.N."/>
            <person name="Cole G.T."/>
            <person name="Birren B.W."/>
            <person name="Henn M.R."/>
            <person name="Taylor J.W."/>
            <person name="Rounsley S.D."/>
        </authorList>
    </citation>
    <scope>NUCLEOTIDE SEQUENCE [LARGE SCALE GENOMIC DNA]</scope>
    <source>
        <strain evidence="3">RMSCC 2394</strain>
    </source>
</reference>
<dbReference type="InterPro" id="IPR000719">
    <property type="entry name" value="Prot_kinase_dom"/>
</dbReference>
<feature type="domain" description="Protein kinase" evidence="1">
    <location>
        <begin position="139"/>
        <end position="340"/>
    </location>
</feature>
<evidence type="ECO:0000259" key="1">
    <source>
        <dbReference type="PROSITE" id="PS50011"/>
    </source>
</evidence>
<gene>
    <name evidence="2" type="ORF">CIRG_07908</name>
</gene>
<accession>A0A0J7BDM1</accession>
<dbReference type="GO" id="GO:0004672">
    <property type="term" value="F:protein kinase activity"/>
    <property type="evidence" value="ECO:0007669"/>
    <property type="project" value="InterPro"/>
</dbReference>
<dbReference type="GO" id="GO:0005524">
    <property type="term" value="F:ATP binding"/>
    <property type="evidence" value="ECO:0007669"/>
    <property type="project" value="InterPro"/>
</dbReference>
<dbReference type="PROSITE" id="PS50011">
    <property type="entry name" value="PROTEIN_KINASE_DOM"/>
    <property type="match status" value="1"/>
</dbReference>
<protein>
    <recommendedName>
        <fullName evidence="1">Protein kinase domain-containing protein</fullName>
    </recommendedName>
</protein>
<dbReference type="OrthoDB" id="4062651at2759"/>
<organism evidence="2 3">
    <name type="scientific">Coccidioides immitis RMSCC 2394</name>
    <dbReference type="NCBI Taxonomy" id="404692"/>
    <lineage>
        <taxon>Eukaryota</taxon>
        <taxon>Fungi</taxon>
        <taxon>Dikarya</taxon>
        <taxon>Ascomycota</taxon>
        <taxon>Pezizomycotina</taxon>
        <taxon>Eurotiomycetes</taxon>
        <taxon>Eurotiomycetidae</taxon>
        <taxon>Onygenales</taxon>
        <taxon>Onygenaceae</taxon>
        <taxon>Coccidioides</taxon>
    </lineage>
</organism>
<sequence length="340" mass="38873">MSPWPLLSVAECWFDPNKKELKMIVRCKGKCFHIFLSPDYFHDSPDILEKYLRFAETEADGDLDDLTIDDFQDWALEPFLPVLQDTEPAWEEAHVPTLHDYLYPETFHYLLLAVNNALVPSLYYKAAPASQLGFNLDGYELRTVCSSFHPRQIQICVDRPKDIYFETPKKVLVDGQTVCFFKQWGAGEKRGALRELQSYKRIEKLLDMEVQIPRLCGVVLDDEGCHCIGMLLSWIDCQYTTLECALRADPPMNLRQKWADQLAASLDRLHLAGVIWGDVKPANVLVDTNDDIWIIDFGGGYTRGWVEREIAGTVEGDKQGLQKIKSFLLQQDNEANCGNC</sequence>
<dbReference type="Pfam" id="PF00069">
    <property type="entry name" value="Pkinase"/>
    <property type="match status" value="1"/>
</dbReference>
<evidence type="ECO:0000313" key="3">
    <source>
        <dbReference type="Proteomes" id="UP000054565"/>
    </source>
</evidence>
<dbReference type="AlphaFoldDB" id="A0A0J7BDM1"/>
<dbReference type="EMBL" id="DS028097">
    <property type="protein sequence ID" value="KMP08227.1"/>
    <property type="molecule type" value="Genomic_DNA"/>
</dbReference>
<dbReference type="Gene3D" id="1.10.510.10">
    <property type="entry name" value="Transferase(Phosphotransferase) domain 1"/>
    <property type="match status" value="1"/>
</dbReference>
<proteinExistence type="predicted"/>
<dbReference type="SUPFAM" id="SSF56112">
    <property type="entry name" value="Protein kinase-like (PK-like)"/>
    <property type="match status" value="1"/>
</dbReference>
<name>A0A0J7BDM1_COCIT</name>
<dbReference type="InterPro" id="IPR011009">
    <property type="entry name" value="Kinase-like_dom_sf"/>
</dbReference>